<proteinExistence type="predicted"/>
<dbReference type="InterPro" id="IPR050493">
    <property type="entry name" value="FAD-dep_Monooxygenase_BioMet"/>
</dbReference>
<dbReference type="Gene3D" id="3.50.50.60">
    <property type="entry name" value="FAD/NAD(P)-binding domain"/>
    <property type="match status" value="1"/>
</dbReference>
<comment type="caution">
    <text evidence="4">The sequence shown here is derived from an EMBL/GenBank/DDBJ whole genome shotgun (WGS) entry which is preliminary data.</text>
</comment>
<dbReference type="SUPFAM" id="SSF51905">
    <property type="entry name" value="FAD/NAD(P)-binding domain"/>
    <property type="match status" value="1"/>
</dbReference>
<evidence type="ECO:0000313" key="5">
    <source>
        <dbReference type="Proteomes" id="UP000324973"/>
    </source>
</evidence>
<dbReference type="GO" id="GO:0004497">
    <property type="term" value="F:monooxygenase activity"/>
    <property type="evidence" value="ECO:0007669"/>
    <property type="project" value="UniProtKB-KW"/>
</dbReference>
<name>A0A5D4XNQ3_9GAMM</name>
<dbReference type="GO" id="GO:0071949">
    <property type="term" value="F:FAD binding"/>
    <property type="evidence" value="ECO:0007669"/>
    <property type="project" value="InterPro"/>
</dbReference>
<evidence type="ECO:0000256" key="2">
    <source>
        <dbReference type="ARBA" id="ARBA00023033"/>
    </source>
</evidence>
<evidence type="ECO:0000256" key="1">
    <source>
        <dbReference type="ARBA" id="ARBA00023002"/>
    </source>
</evidence>
<sequence length="418" mass="45495">MKRLRIAIVGYGSAGQCAAVLLSRDGHAVEVFERVPVPGPVGAGFLLQPSGLQVLWRMGLLARVLEHGAVVERLFGDTPCGRAVMDMRYATLDPRLAGIGLQRGTLFSILADAFDGHGDVRAGMRIVALDDDGRTLCDDTGARHGPYDLVVVADGAGSLLRSRLGRVRLDQPYPWGALWCLLPASGWPHLRQLRQRYVAARRMIGLLPVGTRPGDAMPRLGFFWSLPIATFDAWRDAGLDAWKAEVQGIWPEIAPLVDAIATPAQLARASYRDAVLTQWHRGSAVLIGDAAHAMSPQLGQGVNMALLDAMALADALRSGDPLPDMLAAFQRERVRHVAIYQRWSRWLTPMFQSGHDSVAKLRDLALLPAGRLPLGRTHMLRVLSGTQQGLFGRIALDEGFVDALADGVRRRDQGRIAS</sequence>
<dbReference type="RefSeq" id="WP_149102136.1">
    <property type="nucleotide sequence ID" value="NZ_VTFT01000001.1"/>
</dbReference>
<protein>
    <submittedName>
        <fullName evidence="4">FAD-dependent monooxygenase</fullName>
    </submittedName>
</protein>
<gene>
    <name evidence="4" type="ORF">FZO89_04530</name>
</gene>
<dbReference type="PRINTS" id="PR00420">
    <property type="entry name" value="RNGMNOXGNASE"/>
</dbReference>
<dbReference type="PANTHER" id="PTHR13789:SF309">
    <property type="entry name" value="PUTATIVE (AFU_ORTHOLOGUE AFUA_6G14510)-RELATED"/>
    <property type="match status" value="1"/>
</dbReference>
<reference evidence="4 5" key="1">
    <citation type="submission" date="2019-08" db="EMBL/GenBank/DDBJ databases">
        <title>Luteimonas viscosus sp. nov., isolated from soil of a sunflower field.</title>
        <authorList>
            <person name="Jianli Z."/>
            <person name="Ying Z."/>
        </authorList>
    </citation>
    <scope>NUCLEOTIDE SEQUENCE [LARGE SCALE GENOMIC DNA]</scope>
    <source>
        <strain evidence="4 5">XBU10</strain>
    </source>
</reference>
<feature type="domain" description="FAD-binding" evidence="3">
    <location>
        <begin position="5"/>
        <end position="336"/>
    </location>
</feature>
<dbReference type="OrthoDB" id="8672648at2"/>
<keyword evidence="2 4" id="KW-0503">Monooxygenase</keyword>
<dbReference type="Pfam" id="PF01494">
    <property type="entry name" value="FAD_binding_3"/>
    <property type="match status" value="1"/>
</dbReference>
<dbReference type="EMBL" id="VTFT01000001">
    <property type="protein sequence ID" value="TYT25585.1"/>
    <property type="molecule type" value="Genomic_DNA"/>
</dbReference>
<dbReference type="AlphaFoldDB" id="A0A5D4XNQ3"/>
<evidence type="ECO:0000313" key="4">
    <source>
        <dbReference type="EMBL" id="TYT25585.1"/>
    </source>
</evidence>
<organism evidence="4 5">
    <name type="scientific">Luteimonas viscosa</name>
    <dbReference type="NCBI Taxonomy" id="1132694"/>
    <lineage>
        <taxon>Bacteria</taxon>
        <taxon>Pseudomonadati</taxon>
        <taxon>Pseudomonadota</taxon>
        <taxon>Gammaproteobacteria</taxon>
        <taxon>Lysobacterales</taxon>
        <taxon>Lysobacteraceae</taxon>
        <taxon>Luteimonas</taxon>
    </lineage>
</organism>
<dbReference type="Proteomes" id="UP000324973">
    <property type="component" value="Unassembled WGS sequence"/>
</dbReference>
<accession>A0A5D4XNQ3</accession>
<keyword evidence="5" id="KW-1185">Reference proteome</keyword>
<dbReference type="PANTHER" id="PTHR13789">
    <property type="entry name" value="MONOOXYGENASE"/>
    <property type="match status" value="1"/>
</dbReference>
<evidence type="ECO:0000259" key="3">
    <source>
        <dbReference type="Pfam" id="PF01494"/>
    </source>
</evidence>
<dbReference type="InterPro" id="IPR002938">
    <property type="entry name" value="FAD-bd"/>
</dbReference>
<keyword evidence="1" id="KW-0560">Oxidoreductase</keyword>
<dbReference type="InterPro" id="IPR036188">
    <property type="entry name" value="FAD/NAD-bd_sf"/>
</dbReference>